<comment type="catalytic activity">
    <reaction evidence="2">
        <text>L-threonyl-[protein] + ATP = O-phospho-L-threonyl-[protein] + ADP + H(+)</text>
        <dbReference type="Rhea" id="RHEA:46608"/>
        <dbReference type="Rhea" id="RHEA-COMP:11060"/>
        <dbReference type="Rhea" id="RHEA-COMP:11605"/>
        <dbReference type="ChEBI" id="CHEBI:15378"/>
        <dbReference type="ChEBI" id="CHEBI:30013"/>
        <dbReference type="ChEBI" id="CHEBI:30616"/>
        <dbReference type="ChEBI" id="CHEBI:61977"/>
        <dbReference type="ChEBI" id="CHEBI:456216"/>
        <dbReference type="EC" id="2.7.11.1"/>
    </reaction>
</comment>
<dbReference type="AlphaFoldDB" id="M8D4W9"/>
<dbReference type="EC" id="2.7.11.1" evidence="2"/>
<evidence type="ECO:0000256" key="1">
    <source>
        <dbReference type="ARBA" id="ARBA00022527"/>
    </source>
</evidence>
<dbReference type="InterPro" id="IPR010193">
    <property type="entry name" value="RsbW"/>
</dbReference>
<protein>
    <recommendedName>
        <fullName evidence="2">Serine-protein kinase RsbW</fullName>
        <ecNumber evidence="2">2.7.11.1</ecNumber>
    </recommendedName>
    <alternativeName>
        <fullName evidence="2">Anti-sigma-B factor</fullName>
    </alternativeName>
    <alternativeName>
        <fullName evidence="2">Sigma-B negative effector RsbW</fullName>
    </alternativeName>
</protein>
<dbReference type="HAMAP" id="MF_00638">
    <property type="entry name" value="Anti_sigma_B"/>
    <property type="match status" value="1"/>
</dbReference>
<evidence type="ECO:0000313" key="5">
    <source>
        <dbReference type="Proteomes" id="UP000012081"/>
    </source>
</evidence>
<keyword evidence="2 4" id="KW-0418">Kinase</keyword>
<feature type="domain" description="Histidine kinase/HSP90-like ATPase" evidence="3">
    <location>
        <begin position="40"/>
        <end position="150"/>
    </location>
</feature>
<dbReference type="Proteomes" id="UP000012081">
    <property type="component" value="Unassembled WGS sequence"/>
</dbReference>
<proteinExistence type="inferred from homology"/>
<keyword evidence="2" id="KW-0547">Nucleotide-binding</keyword>
<comment type="function">
    <text evidence="2">Negative regulator of sigma-B activity. Phosphorylates and inactivates its specific antagonist protein, RsbV. Upon phosphorylation of RsbV, RsbW is released and binds to sigma-B, thereby blocking its ability to form an RNA polymerase holoenzyme (E-sigma-B).</text>
</comment>
<dbReference type="PANTHER" id="PTHR35526">
    <property type="entry name" value="ANTI-SIGMA-F FACTOR RSBW-RELATED"/>
    <property type="match status" value="1"/>
</dbReference>
<dbReference type="CDD" id="cd16936">
    <property type="entry name" value="HATPase_RsbW-like"/>
    <property type="match status" value="1"/>
</dbReference>
<dbReference type="OrthoDB" id="9798941at2"/>
<organism evidence="4 5">
    <name type="scientific">Brevibacillus borstelensis AK1</name>
    <dbReference type="NCBI Taxonomy" id="1300222"/>
    <lineage>
        <taxon>Bacteria</taxon>
        <taxon>Bacillati</taxon>
        <taxon>Bacillota</taxon>
        <taxon>Bacilli</taxon>
        <taxon>Bacillales</taxon>
        <taxon>Paenibacillaceae</taxon>
        <taxon>Brevibacillus</taxon>
    </lineage>
</organism>
<comment type="caution">
    <text evidence="4">The sequence shown here is derived from an EMBL/GenBank/DDBJ whole genome shotgun (WGS) entry which is preliminary data.</text>
</comment>
<evidence type="ECO:0000259" key="3">
    <source>
        <dbReference type="SMART" id="SM00387"/>
    </source>
</evidence>
<comment type="similarity">
    <text evidence="2">Belongs to the anti-sigma-factor family.</text>
</comment>
<gene>
    <name evidence="2" type="primary">rsbW</name>
    <name evidence="4" type="ORF">I532_17303</name>
</gene>
<evidence type="ECO:0000313" key="4">
    <source>
        <dbReference type="EMBL" id="EMT51334.1"/>
    </source>
</evidence>
<keyword evidence="5" id="KW-1185">Reference proteome</keyword>
<accession>M8D4W9</accession>
<dbReference type="PANTHER" id="PTHR35526:SF3">
    <property type="entry name" value="ANTI-SIGMA-F FACTOR RSBW"/>
    <property type="match status" value="1"/>
</dbReference>
<keyword evidence="1 2" id="KW-0723">Serine/threonine-protein kinase</keyword>
<dbReference type="NCBIfam" id="NF003144">
    <property type="entry name" value="PRK04069.1"/>
    <property type="match status" value="1"/>
</dbReference>
<dbReference type="RefSeq" id="WP_003389781.1">
    <property type="nucleotide sequence ID" value="NZ_APBN01000008.1"/>
</dbReference>
<dbReference type="GO" id="GO:0004674">
    <property type="term" value="F:protein serine/threonine kinase activity"/>
    <property type="evidence" value="ECO:0007669"/>
    <property type="project" value="UniProtKB-KW"/>
</dbReference>
<dbReference type="NCBIfam" id="TIGR01924">
    <property type="entry name" value="rsbW_low_gc"/>
    <property type="match status" value="1"/>
</dbReference>
<dbReference type="InterPro" id="IPR050267">
    <property type="entry name" value="Anti-sigma-factor_SerPK"/>
</dbReference>
<dbReference type="GO" id="GO:0005524">
    <property type="term" value="F:ATP binding"/>
    <property type="evidence" value="ECO:0007669"/>
    <property type="project" value="UniProtKB-KW"/>
</dbReference>
<dbReference type="GO" id="GO:0016989">
    <property type="term" value="F:sigma factor antagonist activity"/>
    <property type="evidence" value="ECO:0007669"/>
    <property type="project" value="InterPro"/>
</dbReference>
<keyword evidence="2" id="KW-0067">ATP-binding</keyword>
<name>M8D4W9_9BACL</name>
<keyword evidence="2 4" id="KW-0808">Transferase</keyword>
<sequence>MGQRPEADVITLTLPARAEYVSIARLTVSGIANRMGFPYEDIEDIKLAVAEACTNVVEHAYDCPQGNDQLRLSCWLLADRLVVEVRDKGKGLPLEDRQEAPAPIRPDVDIDEVKEGGLGLYLIHSVMDEVQVSSNDGVAVTMTKYLQRDEVSCDDRAISKA</sequence>
<dbReference type="InterPro" id="IPR036890">
    <property type="entry name" value="HATPase_C_sf"/>
</dbReference>
<evidence type="ECO:0000256" key="2">
    <source>
        <dbReference type="HAMAP-Rule" id="MF_00638"/>
    </source>
</evidence>
<dbReference type="SMART" id="SM00387">
    <property type="entry name" value="HATPase_c"/>
    <property type="match status" value="1"/>
</dbReference>
<dbReference type="InterPro" id="IPR003594">
    <property type="entry name" value="HATPase_dom"/>
</dbReference>
<dbReference type="Gene3D" id="3.30.565.10">
    <property type="entry name" value="Histidine kinase-like ATPase, C-terminal domain"/>
    <property type="match status" value="1"/>
</dbReference>
<dbReference type="PATRIC" id="fig|1300222.3.peg.3626"/>
<reference evidence="4 5" key="1">
    <citation type="submission" date="2013-03" db="EMBL/GenBank/DDBJ databases">
        <title>Assembly of a new bacterial strain Brevibacillus borstelensis AK1.</title>
        <authorList>
            <person name="Rajan I."/>
            <person name="PoliReddy D."/>
            <person name="Sugumar T."/>
            <person name="Rathinam K."/>
            <person name="Alqarawi S."/>
            <person name="Khalil A.B."/>
            <person name="Sivakumar N."/>
        </authorList>
    </citation>
    <scope>NUCLEOTIDE SEQUENCE [LARGE SCALE GENOMIC DNA]</scope>
    <source>
        <strain evidence="4 5">AK1</strain>
    </source>
</reference>
<dbReference type="EMBL" id="APBN01000008">
    <property type="protein sequence ID" value="EMT51334.1"/>
    <property type="molecule type" value="Genomic_DNA"/>
</dbReference>
<dbReference type="STRING" id="1300222.I532_17303"/>
<comment type="catalytic activity">
    <reaction evidence="2">
        <text>L-seryl-[protein] + ATP = O-phospho-L-seryl-[protein] + ADP + H(+)</text>
        <dbReference type="Rhea" id="RHEA:17989"/>
        <dbReference type="Rhea" id="RHEA-COMP:9863"/>
        <dbReference type="Rhea" id="RHEA-COMP:11604"/>
        <dbReference type="ChEBI" id="CHEBI:15378"/>
        <dbReference type="ChEBI" id="CHEBI:29999"/>
        <dbReference type="ChEBI" id="CHEBI:30616"/>
        <dbReference type="ChEBI" id="CHEBI:83421"/>
        <dbReference type="ChEBI" id="CHEBI:456216"/>
        <dbReference type="EC" id="2.7.11.1"/>
    </reaction>
</comment>
<dbReference type="GO" id="GO:0106310">
    <property type="term" value="F:protein serine kinase activity"/>
    <property type="evidence" value="ECO:0007669"/>
    <property type="project" value="RHEA"/>
</dbReference>
<dbReference type="Pfam" id="PF13581">
    <property type="entry name" value="HATPase_c_2"/>
    <property type="match status" value="1"/>
</dbReference>
<dbReference type="SUPFAM" id="SSF55874">
    <property type="entry name" value="ATPase domain of HSP90 chaperone/DNA topoisomerase II/histidine kinase"/>
    <property type="match status" value="1"/>
</dbReference>